<accession>A0A6A5F2D6</accession>
<dbReference type="AlphaFoldDB" id="A0A6A5F2D6"/>
<evidence type="ECO:0000313" key="1">
    <source>
        <dbReference type="EMBL" id="KAF1381292.1"/>
    </source>
</evidence>
<organism evidence="1 2">
    <name type="scientific">Perca fluviatilis</name>
    <name type="common">European perch</name>
    <dbReference type="NCBI Taxonomy" id="8168"/>
    <lineage>
        <taxon>Eukaryota</taxon>
        <taxon>Metazoa</taxon>
        <taxon>Chordata</taxon>
        <taxon>Craniata</taxon>
        <taxon>Vertebrata</taxon>
        <taxon>Euteleostomi</taxon>
        <taxon>Actinopterygii</taxon>
        <taxon>Neopterygii</taxon>
        <taxon>Teleostei</taxon>
        <taxon>Neoteleostei</taxon>
        <taxon>Acanthomorphata</taxon>
        <taxon>Eupercaria</taxon>
        <taxon>Perciformes</taxon>
        <taxon>Percoidei</taxon>
        <taxon>Percidae</taxon>
        <taxon>Percinae</taxon>
        <taxon>Perca</taxon>
    </lineage>
</organism>
<gene>
    <name evidence="1" type="ORF">PFLUV_G00152350</name>
</gene>
<evidence type="ECO:0000313" key="2">
    <source>
        <dbReference type="Proteomes" id="UP000465112"/>
    </source>
</evidence>
<reference evidence="1 2" key="1">
    <citation type="submission" date="2019-06" db="EMBL/GenBank/DDBJ databases">
        <title>A chromosome-scale genome assembly of the European perch, Perca fluviatilis.</title>
        <authorList>
            <person name="Roques C."/>
            <person name="Zahm M."/>
            <person name="Cabau C."/>
            <person name="Klopp C."/>
            <person name="Bouchez O."/>
            <person name="Donnadieu C."/>
            <person name="Kuhl H."/>
            <person name="Gislard M."/>
            <person name="Guendouz S."/>
            <person name="Journot L."/>
            <person name="Haffray P."/>
            <person name="Bestin A."/>
            <person name="Morvezen R."/>
            <person name="Feron R."/>
            <person name="Wen M."/>
            <person name="Jouanno E."/>
            <person name="Herpin A."/>
            <person name="Schartl M."/>
            <person name="Postlethwait J."/>
            <person name="Schaerlinger B."/>
            <person name="Chardard D."/>
            <person name="Lecocq T."/>
            <person name="Poncet C."/>
            <person name="Jaffrelo L."/>
            <person name="Lampietro C."/>
            <person name="Guiguen Y."/>
        </authorList>
    </citation>
    <scope>NUCLEOTIDE SEQUENCE [LARGE SCALE GENOMIC DNA]</scope>
    <source>
        <tissue evidence="1">Blood</tissue>
    </source>
</reference>
<dbReference type="Proteomes" id="UP000465112">
    <property type="component" value="Chromosome 13"/>
</dbReference>
<keyword evidence="2" id="KW-1185">Reference proteome</keyword>
<name>A0A6A5F2D6_PERFL</name>
<protein>
    <submittedName>
        <fullName evidence="1">Uncharacterized protein</fullName>
    </submittedName>
</protein>
<dbReference type="EMBL" id="VHII01000013">
    <property type="protein sequence ID" value="KAF1381292.1"/>
    <property type="molecule type" value="Genomic_DNA"/>
</dbReference>
<comment type="caution">
    <text evidence="1">The sequence shown here is derived from an EMBL/GenBank/DDBJ whole genome shotgun (WGS) entry which is preliminary data.</text>
</comment>
<proteinExistence type="predicted"/>
<sequence>MLVQQEVMQSEAEAGQEHTVIEINPAPMEQAVGVMELQLSEESGRDGAAMMVQSAMDVTMAAAGEEETQCQMQEAQTGGVQGLQLDASGQLSGVQIVVIEENTQEENTVK</sequence>